<keyword evidence="4" id="KW-0804">Transcription</keyword>
<organism evidence="6 7">
    <name type="scientific">Nitrospirillum amazonense</name>
    <dbReference type="NCBI Taxonomy" id="28077"/>
    <lineage>
        <taxon>Bacteria</taxon>
        <taxon>Pseudomonadati</taxon>
        <taxon>Pseudomonadota</taxon>
        <taxon>Alphaproteobacteria</taxon>
        <taxon>Rhodospirillales</taxon>
        <taxon>Azospirillaceae</taxon>
        <taxon>Nitrospirillum</taxon>
    </lineage>
</organism>
<dbReference type="GO" id="GO:0006351">
    <property type="term" value="P:DNA-templated transcription"/>
    <property type="evidence" value="ECO:0007669"/>
    <property type="project" value="TreeGrafter"/>
</dbReference>
<comment type="similarity">
    <text evidence="1">Belongs to the LysR transcriptional regulatory family.</text>
</comment>
<dbReference type="OrthoDB" id="9812435at2"/>
<evidence type="ECO:0000256" key="2">
    <source>
        <dbReference type="ARBA" id="ARBA00023015"/>
    </source>
</evidence>
<dbReference type="RefSeq" id="WP_145731619.1">
    <property type="nucleotide sequence ID" value="NZ_VITR01000005.1"/>
</dbReference>
<feature type="domain" description="HTH lysR-type" evidence="5">
    <location>
        <begin position="1"/>
        <end position="59"/>
    </location>
</feature>
<evidence type="ECO:0000313" key="6">
    <source>
        <dbReference type="EMBL" id="TWB43354.1"/>
    </source>
</evidence>
<keyword evidence="3 6" id="KW-0238">DNA-binding</keyword>
<dbReference type="EMBL" id="VITR01000005">
    <property type="protein sequence ID" value="TWB43354.1"/>
    <property type="molecule type" value="Genomic_DNA"/>
</dbReference>
<dbReference type="PANTHER" id="PTHR30537:SF21">
    <property type="entry name" value="HTH-TYPE TRANSCRIPTIONAL REGULATOR SINR-RELATED"/>
    <property type="match status" value="1"/>
</dbReference>
<evidence type="ECO:0000256" key="1">
    <source>
        <dbReference type="ARBA" id="ARBA00009437"/>
    </source>
</evidence>
<dbReference type="InterPro" id="IPR036390">
    <property type="entry name" value="WH_DNA-bd_sf"/>
</dbReference>
<evidence type="ECO:0000256" key="3">
    <source>
        <dbReference type="ARBA" id="ARBA00023125"/>
    </source>
</evidence>
<dbReference type="Pfam" id="PF00126">
    <property type="entry name" value="HTH_1"/>
    <property type="match status" value="1"/>
</dbReference>
<gene>
    <name evidence="6" type="ORF">FBZ90_105167</name>
</gene>
<dbReference type="GO" id="GO:0043565">
    <property type="term" value="F:sequence-specific DNA binding"/>
    <property type="evidence" value="ECO:0007669"/>
    <property type="project" value="TreeGrafter"/>
</dbReference>
<evidence type="ECO:0000256" key="4">
    <source>
        <dbReference type="ARBA" id="ARBA00023163"/>
    </source>
</evidence>
<dbReference type="PANTHER" id="PTHR30537">
    <property type="entry name" value="HTH-TYPE TRANSCRIPTIONAL REGULATOR"/>
    <property type="match status" value="1"/>
</dbReference>
<keyword evidence="2" id="KW-0805">Transcription regulation</keyword>
<dbReference type="PROSITE" id="PS50931">
    <property type="entry name" value="HTH_LYSR"/>
    <property type="match status" value="1"/>
</dbReference>
<sequence>MALLENMQVFVRVVDLGSLSAAGRNLRMSPALVSHRIQQLEAHLGARLLNRTTRQLQATETGQIFYQHCLEVLEAVERAHSSIAAEGGAPSGSVRVTAPLGFGRRVLGPLVPEFRAANPMVDVRLRLSDHLLDLLRESVDMAIRMATLKDSSFVVRKIADLRRVLVAAPEYLAARGRPQAPSDLLEHDCLLLRFPGTQQYRWTLTTPAKGDGAKGEAKSTKLSIAGPMDADDGDVLTRWAVDGHGIALKPLWEVAEEVKSGALEIVMPDHPPEPVQLAIVYPHRALLPAKVQSLSDFLVPRVRGLLAASHPDAVL</sequence>
<evidence type="ECO:0000313" key="7">
    <source>
        <dbReference type="Proteomes" id="UP000315751"/>
    </source>
</evidence>
<keyword evidence="7" id="KW-1185">Reference proteome</keyword>
<dbReference type="InterPro" id="IPR036388">
    <property type="entry name" value="WH-like_DNA-bd_sf"/>
</dbReference>
<dbReference type="Proteomes" id="UP000315751">
    <property type="component" value="Unassembled WGS sequence"/>
</dbReference>
<dbReference type="SUPFAM" id="SSF46785">
    <property type="entry name" value="Winged helix' DNA-binding domain"/>
    <property type="match status" value="1"/>
</dbReference>
<dbReference type="InterPro" id="IPR058163">
    <property type="entry name" value="LysR-type_TF_proteobact-type"/>
</dbReference>
<dbReference type="SUPFAM" id="SSF53850">
    <property type="entry name" value="Periplasmic binding protein-like II"/>
    <property type="match status" value="1"/>
</dbReference>
<dbReference type="Pfam" id="PF03466">
    <property type="entry name" value="LysR_substrate"/>
    <property type="match status" value="1"/>
</dbReference>
<reference evidence="6 7" key="1">
    <citation type="submission" date="2019-06" db="EMBL/GenBank/DDBJ databases">
        <title>Genomic Encyclopedia of Type Strains, Phase IV (KMG-V): Genome sequencing to study the core and pangenomes of soil and plant-associated prokaryotes.</title>
        <authorList>
            <person name="Whitman W."/>
        </authorList>
    </citation>
    <scope>NUCLEOTIDE SEQUENCE [LARGE SCALE GENOMIC DNA]</scope>
    <source>
        <strain evidence="6 7">BR 11622</strain>
    </source>
</reference>
<dbReference type="FunFam" id="1.10.10.10:FF:000001">
    <property type="entry name" value="LysR family transcriptional regulator"/>
    <property type="match status" value="1"/>
</dbReference>
<dbReference type="CDD" id="cd08422">
    <property type="entry name" value="PBP2_CrgA_like"/>
    <property type="match status" value="1"/>
</dbReference>
<accession>A0A560HCS3</accession>
<dbReference type="InterPro" id="IPR000847">
    <property type="entry name" value="LysR_HTH_N"/>
</dbReference>
<dbReference type="FunFam" id="3.40.190.290:FF:000001">
    <property type="entry name" value="Transcriptional regulator, LysR family"/>
    <property type="match status" value="1"/>
</dbReference>
<name>A0A560HCS3_9PROT</name>
<protein>
    <submittedName>
        <fullName evidence="6">DNA-binding transcriptional LysR family regulator</fullName>
    </submittedName>
</protein>
<dbReference type="Gene3D" id="1.10.10.10">
    <property type="entry name" value="Winged helix-like DNA-binding domain superfamily/Winged helix DNA-binding domain"/>
    <property type="match status" value="1"/>
</dbReference>
<comment type="caution">
    <text evidence="6">The sequence shown here is derived from an EMBL/GenBank/DDBJ whole genome shotgun (WGS) entry which is preliminary data.</text>
</comment>
<dbReference type="Gene3D" id="3.40.190.290">
    <property type="match status" value="1"/>
</dbReference>
<evidence type="ECO:0000259" key="5">
    <source>
        <dbReference type="PROSITE" id="PS50931"/>
    </source>
</evidence>
<dbReference type="InterPro" id="IPR005119">
    <property type="entry name" value="LysR_subst-bd"/>
</dbReference>
<dbReference type="AlphaFoldDB" id="A0A560HCS3"/>
<dbReference type="GO" id="GO:0003700">
    <property type="term" value="F:DNA-binding transcription factor activity"/>
    <property type="evidence" value="ECO:0007669"/>
    <property type="project" value="InterPro"/>
</dbReference>
<proteinExistence type="inferred from homology"/>